<evidence type="ECO:0000313" key="1">
    <source>
        <dbReference type="EMBL" id="KAK3347099.1"/>
    </source>
</evidence>
<comment type="caution">
    <text evidence="1">The sequence shown here is derived from an EMBL/GenBank/DDBJ whole genome shotgun (WGS) entry which is preliminary data.</text>
</comment>
<gene>
    <name evidence="1" type="ORF">B0T25DRAFT_613961</name>
</gene>
<sequence length="130" mass="14007">MHVEQVPPPRWRCDPRRRVLGGRTGGTATLCCCLDMDLQYTRFNASLSAVPSSTYEIGALLEGCVQAHLDPCPFPAVLMQAVNTGNATSDYVALVFAQGECGPKPYPIKTLVALCEVGTGLGEAHRSKER</sequence>
<reference evidence="1" key="2">
    <citation type="submission" date="2023-06" db="EMBL/GenBank/DDBJ databases">
        <authorList>
            <consortium name="Lawrence Berkeley National Laboratory"/>
            <person name="Haridas S."/>
            <person name="Hensen N."/>
            <person name="Bonometti L."/>
            <person name="Westerberg I."/>
            <person name="Brannstrom I.O."/>
            <person name="Guillou S."/>
            <person name="Cros-Aarteil S."/>
            <person name="Calhoun S."/>
            <person name="Kuo A."/>
            <person name="Mondo S."/>
            <person name="Pangilinan J."/>
            <person name="Riley R."/>
            <person name="Labutti K."/>
            <person name="Andreopoulos B."/>
            <person name="Lipzen A."/>
            <person name="Chen C."/>
            <person name="Yanf M."/>
            <person name="Daum C."/>
            <person name="Ng V."/>
            <person name="Clum A."/>
            <person name="Steindorff A."/>
            <person name="Ohm R."/>
            <person name="Martin F."/>
            <person name="Silar P."/>
            <person name="Natvig D."/>
            <person name="Lalanne C."/>
            <person name="Gautier V."/>
            <person name="Ament-Velasquez S.L."/>
            <person name="Kruys A."/>
            <person name="Hutchinson M.I."/>
            <person name="Powell A.J."/>
            <person name="Barry K."/>
            <person name="Miller A.N."/>
            <person name="Grigoriev I.V."/>
            <person name="Debuchy R."/>
            <person name="Gladieux P."/>
            <person name="Thoren M.H."/>
            <person name="Johannesson H."/>
        </authorList>
    </citation>
    <scope>NUCLEOTIDE SEQUENCE</scope>
    <source>
        <strain evidence="1">CBS 955.72</strain>
    </source>
</reference>
<dbReference type="EMBL" id="JAUIQD010000006">
    <property type="protein sequence ID" value="KAK3347099.1"/>
    <property type="molecule type" value="Genomic_DNA"/>
</dbReference>
<evidence type="ECO:0000313" key="2">
    <source>
        <dbReference type="Proteomes" id="UP001275084"/>
    </source>
</evidence>
<organism evidence="1 2">
    <name type="scientific">Lasiosphaeria hispida</name>
    <dbReference type="NCBI Taxonomy" id="260671"/>
    <lineage>
        <taxon>Eukaryota</taxon>
        <taxon>Fungi</taxon>
        <taxon>Dikarya</taxon>
        <taxon>Ascomycota</taxon>
        <taxon>Pezizomycotina</taxon>
        <taxon>Sordariomycetes</taxon>
        <taxon>Sordariomycetidae</taxon>
        <taxon>Sordariales</taxon>
        <taxon>Lasiosphaeriaceae</taxon>
        <taxon>Lasiosphaeria</taxon>
    </lineage>
</organism>
<keyword evidence="2" id="KW-1185">Reference proteome</keyword>
<name>A0AAJ0HD71_9PEZI</name>
<reference evidence="1" key="1">
    <citation type="journal article" date="2023" name="Mol. Phylogenet. Evol.">
        <title>Genome-scale phylogeny and comparative genomics of the fungal order Sordariales.</title>
        <authorList>
            <person name="Hensen N."/>
            <person name="Bonometti L."/>
            <person name="Westerberg I."/>
            <person name="Brannstrom I.O."/>
            <person name="Guillou S."/>
            <person name="Cros-Aarteil S."/>
            <person name="Calhoun S."/>
            <person name="Haridas S."/>
            <person name="Kuo A."/>
            <person name="Mondo S."/>
            <person name="Pangilinan J."/>
            <person name="Riley R."/>
            <person name="LaButti K."/>
            <person name="Andreopoulos B."/>
            <person name="Lipzen A."/>
            <person name="Chen C."/>
            <person name="Yan M."/>
            <person name="Daum C."/>
            <person name="Ng V."/>
            <person name="Clum A."/>
            <person name="Steindorff A."/>
            <person name="Ohm R.A."/>
            <person name="Martin F."/>
            <person name="Silar P."/>
            <person name="Natvig D.O."/>
            <person name="Lalanne C."/>
            <person name="Gautier V."/>
            <person name="Ament-Velasquez S.L."/>
            <person name="Kruys A."/>
            <person name="Hutchinson M.I."/>
            <person name="Powell A.J."/>
            <person name="Barry K."/>
            <person name="Miller A.N."/>
            <person name="Grigoriev I.V."/>
            <person name="Debuchy R."/>
            <person name="Gladieux P."/>
            <person name="Hiltunen Thoren M."/>
            <person name="Johannesson H."/>
        </authorList>
    </citation>
    <scope>NUCLEOTIDE SEQUENCE</scope>
    <source>
        <strain evidence="1">CBS 955.72</strain>
    </source>
</reference>
<proteinExistence type="predicted"/>
<dbReference type="AlphaFoldDB" id="A0AAJ0HD71"/>
<accession>A0AAJ0HD71</accession>
<protein>
    <submittedName>
        <fullName evidence="1">Uncharacterized protein</fullName>
    </submittedName>
</protein>
<dbReference type="Proteomes" id="UP001275084">
    <property type="component" value="Unassembled WGS sequence"/>
</dbReference>